<evidence type="ECO:0000313" key="3">
    <source>
        <dbReference type="EMBL" id="TVT98475.1"/>
    </source>
</evidence>
<dbReference type="Proteomes" id="UP000324897">
    <property type="component" value="Unassembled WGS sequence"/>
</dbReference>
<name>A0A5J9SIS8_9POAL</name>
<evidence type="ECO:0000313" key="4">
    <source>
        <dbReference type="Proteomes" id="UP000324897"/>
    </source>
</evidence>
<dbReference type="SUPFAM" id="SSF52047">
    <property type="entry name" value="RNI-like"/>
    <property type="match status" value="1"/>
</dbReference>
<dbReference type="InterPro" id="IPR032675">
    <property type="entry name" value="LRR_dom_sf"/>
</dbReference>
<feature type="non-terminal residue" evidence="3">
    <location>
        <position position="1"/>
    </location>
</feature>
<comment type="caution">
    <text evidence="3">The sequence shown here is derived from an EMBL/GenBank/DDBJ whole genome shotgun (WGS) entry which is preliminary data.</text>
</comment>
<organism evidence="3 4">
    <name type="scientific">Eragrostis curvula</name>
    <name type="common">weeping love grass</name>
    <dbReference type="NCBI Taxonomy" id="38414"/>
    <lineage>
        <taxon>Eukaryota</taxon>
        <taxon>Viridiplantae</taxon>
        <taxon>Streptophyta</taxon>
        <taxon>Embryophyta</taxon>
        <taxon>Tracheophyta</taxon>
        <taxon>Spermatophyta</taxon>
        <taxon>Magnoliopsida</taxon>
        <taxon>Liliopsida</taxon>
        <taxon>Poales</taxon>
        <taxon>Poaceae</taxon>
        <taxon>PACMAD clade</taxon>
        <taxon>Chloridoideae</taxon>
        <taxon>Eragrostideae</taxon>
        <taxon>Eragrostidinae</taxon>
        <taxon>Eragrostis</taxon>
    </lineage>
</organism>
<sequence length="537" mass="61145">MENVVSPRPVSSRIGVLSTYGEQQQQLWGWYKEKALHVPVGHRGSRVSLAKTKCQQADISEIVPVLELDELPEDVLHHIHSLVPLRSAARVACVSHKFLRSWRRFPDLTFKWETSGLNINDGFPKKLADMVHCVLGNHSGTGVKTLELRIRACGDFITANHLNKWLQSTVKSGISELVLDLPQYQGQFFNFSCLLLSRAANSLQYLSLSFCVFRPTPKVGCLRNLKRLSLRHVHITENELECFLSRTISLEDLEVYRCDMVTFLKVPSHLQQLSILRVFLCRRLNMIEIYAPKVSTFVFTGPTIEILVNDMSQLKNVTLDDTSDPGMFQYALTKLHSLASNLQTLTLLSWSEDFDMPTSHDKFHFLRILNICCSGIEFLNYDFLSFVSFLEACPVLETFLLLAGQHVDVRQDSILEDCHADSLRTRHTPEFHHDRLKKVRITGFSSAKSLVELTCHIVENSSSLEHLVLDTTRGYDYKGMCDPMCKTAVTEALKGMEAINRYVKGKVPSRVKFQVLEPCDRCHIPNVHADLKWNLSL</sequence>
<gene>
    <name evidence="3" type="ORF">EJB05_56240</name>
</gene>
<evidence type="ECO:0000259" key="1">
    <source>
        <dbReference type="Pfam" id="PF00646"/>
    </source>
</evidence>
<dbReference type="PANTHER" id="PTHR34145">
    <property type="entry name" value="OS02G0105600 PROTEIN"/>
    <property type="match status" value="1"/>
</dbReference>
<dbReference type="InterPro" id="IPR053772">
    <property type="entry name" value="At1g61320/At1g61330-like"/>
</dbReference>
<dbReference type="Pfam" id="PF23622">
    <property type="entry name" value="LRR_At1g61320_AtMIF1"/>
    <property type="match status" value="1"/>
</dbReference>
<dbReference type="InterPro" id="IPR036047">
    <property type="entry name" value="F-box-like_dom_sf"/>
</dbReference>
<dbReference type="Pfam" id="PF00646">
    <property type="entry name" value="F-box"/>
    <property type="match status" value="1"/>
</dbReference>
<proteinExistence type="predicted"/>
<reference evidence="3 4" key="1">
    <citation type="journal article" date="2019" name="Sci. Rep.">
        <title>A high-quality genome of Eragrostis curvula grass provides insights into Poaceae evolution and supports new strategies to enhance forage quality.</title>
        <authorList>
            <person name="Carballo J."/>
            <person name="Santos B.A.C.M."/>
            <person name="Zappacosta D."/>
            <person name="Garbus I."/>
            <person name="Selva J.P."/>
            <person name="Gallo C.A."/>
            <person name="Diaz A."/>
            <person name="Albertini E."/>
            <person name="Caccamo M."/>
            <person name="Echenique V."/>
        </authorList>
    </citation>
    <scope>NUCLEOTIDE SEQUENCE [LARGE SCALE GENOMIC DNA]</scope>
    <source>
        <strain evidence="4">cv. Victoria</strain>
        <tissue evidence="3">Leaf</tissue>
    </source>
</reference>
<dbReference type="Gene3D" id="3.80.10.10">
    <property type="entry name" value="Ribonuclease Inhibitor"/>
    <property type="match status" value="1"/>
</dbReference>
<dbReference type="SUPFAM" id="SSF81383">
    <property type="entry name" value="F-box domain"/>
    <property type="match status" value="1"/>
</dbReference>
<feature type="domain" description="At1g61320/AtMIF1 LRR" evidence="2">
    <location>
        <begin position="134"/>
        <end position="519"/>
    </location>
</feature>
<dbReference type="PANTHER" id="PTHR34145:SF64">
    <property type="entry name" value="F-BOX DOMAIN CONTAINING PROTEIN, EXPRESSED"/>
    <property type="match status" value="1"/>
</dbReference>
<protein>
    <submittedName>
        <fullName evidence="3">Uncharacterized protein</fullName>
    </submittedName>
</protein>
<accession>A0A5J9SIS8</accession>
<feature type="domain" description="F-box" evidence="1">
    <location>
        <begin position="68"/>
        <end position="105"/>
    </location>
</feature>
<dbReference type="InterPro" id="IPR055357">
    <property type="entry name" value="LRR_At1g61320_AtMIF1"/>
</dbReference>
<dbReference type="OrthoDB" id="613853at2759"/>
<dbReference type="AlphaFoldDB" id="A0A5J9SIS8"/>
<dbReference type="Gramene" id="TVT98475">
    <property type="protein sequence ID" value="TVT98475"/>
    <property type="gene ID" value="EJB05_56240"/>
</dbReference>
<evidence type="ECO:0000259" key="2">
    <source>
        <dbReference type="Pfam" id="PF23622"/>
    </source>
</evidence>
<keyword evidence="4" id="KW-1185">Reference proteome</keyword>
<dbReference type="InterPro" id="IPR001810">
    <property type="entry name" value="F-box_dom"/>
</dbReference>
<dbReference type="EMBL" id="RWGY01000854">
    <property type="protein sequence ID" value="TVT98475.1"/>
    <property type="molecule type" value="Genomic_DNA"/>
</dbReference>